<comment type="caution">
    <text evidence="2">The sequence shown here is derived from an EMBL/GenBank/DDBJ whole genome shotgun (WGS) entry which is preliminary data.</text>
</comment>
<dbReference type="RefSeq" id="WP_253878147.1">
    <property type="nucleotide sequence ID" value="NZ_JAMTCT010000045.1"/>
</dbReference>
<gene>
    <name evidence="2" type="ORF">GCM10023198_47950</name>
</gene>
<organism evidence="2 3">
    <name type="scientific">Promicromonospora umidemergens</name>
    <dbReference type="NCBI Taxonomy" id="629679"/>
    <lineage>
        <taxon>Bacteria</taxon>
        <taxon>Bacillati</taxon>
        <taxon>Actinomycetota</taxon>
        <taxon>Actinomycetes</taxon>
        <taxon>Micrococcales</taxon>
        <taxon>Promicromonosporaceae</taxon>
        <taxon>Promicromonospora</taxon>
    </lineage>
</organism>
<name>A0ABP8Y3G8_9MICO</name>
<accession>A0ABP8Y3G8</accession>
<evidence type="ECO:0000256" key="1">
    <source>
        <dbReference type="SAM" id="MobiDB-lite"/>
    </source>
</evidence>
<evidence type="ECO:0008006" key="4">
    <source>
        <dbReference type="Google" id="ProtNLM"/>
    </source>
</evidence>
<keyword evidence="3" id="KW-1185">Reference proteome</keyword>
<evidence type="ECO:0000313" key="3">
    <source>
        <dbReference type="Proteomes" id="UP001500843"/>
    </source>
</evidence>
<dbReference type="Proteomes" id="UP001500843">
    <property type="component" value="Unassembled WGS sequence"/>
</dbReference>
<protein>
    <recommendedName>
        <fullName evidence="4">Quercetin dioxygenase-like cupin family protein</fullName>
    </recommendedName>
</protein>
<evidence type="ECO:0000313" key="2">
    <source>
        <dbReference type="EMBL" id="GAA4718732.1"/>
    </source>
</evidence>
<reference evidence="3" key="1">
    <citation type="journal article" date="2019" name="Int. J. Syst. Evol. Microbiol.">
        <title>The Global Catalogue of Microorganisms (GCM) 10K type strain sequencing project: providing services to taxonomists for standard genome sequencing and annotation.</title>
        <authorList>
            <consortium name="The Broad Institute Genomics Platform"/>
            <consortium name="The Broad Institute Genome Sequencing Center for Infectious Disease"/>
            <person name="Wu L."/>
            <person name="Ma J."/>
        </authorList>
    </citation>
    <scope>NUCLEOTIDE SEQUENCE [LARGE SCALE GENOMIC DNA]</scope>
    <source>
        <strain evidence="3">JCM 17975</strain>
    </source>
</reference>
<dbReference type="EMBL" id="BAABHM010000030">
    <property type="protein sequence ID" value="GAA4718732.1"/>
    <property type="molecule type" value="Genomic_DNA"/>
</dbReference>
<feature type="region of interest" description="Disordered" evidence="1">
    <location>
        <begin position="47"/>
        <end position="81"/>
    </location>
</feature>
<sequence length="152" mass="16057">MGHGWVPECGVQDEVRDGALEAVSFVVDLVPFEQKGCGGIRDHASCDAEEQTTNHPGPAVDSRTASGPREQSAHHSRSHAFRACGGAGEVARLGRSRTFVQGQHVMCPDIDGQRLHRGKAGEGGSVYVFNLCGIGGPHQVVVAGGRRTFGRT</sequence>
<proteinExistence type="predicted"/>